<keyword evidence="2" id="KW-0234">DNA repair</keyword>
<name>A0A4R6FDD6_9SPHN</name>
<evidence type="ECO:0000256" key="3">
    <source>
        <dbReference type="SAM" id="MobiDB-lite"/>
    </source>
</evidence>
<dbReference type="EMBL" id="SNWD01000018">
    <property type="protein sequence ID" value="TDN78285.1"/>
    <property type="molecule type" value="Genomic_DNA"/>
</dbReference>
<feature type="domain" description="UVR" evidence="4">
    <location>
        <begin position="9"/>
        <end position="33"/>
    </location>
</feature>
<reference evidence="5 6" key="1">
    <citation type="submission" date="2019-03" db="EMBL/GenBank/DDBJ databases">
        <title>Genomic Encyclopedia of Type Strains, Phase IV (KMG-IV): sequencing the most valuable type-strain genomes for metagenomic binning, comparative biology and taxonomic classification.</title>
        <authorList>
            <person name="Goeker M."/>
        </authorList>
    </citation>
    <scope>NUCLEOTIDE SEQUENCE [LARGE SCALE GENOMIC DNA]</scope>
    <source>
        <strain evidence="5 6">DSM 25059</strain>
    </source>
</reference>
<keyword evidence="2" id="KW-0227">DNA damage</keyword>
<protein>
    <submittedName>
        <fullName evidence="5">UvrB/UvrC motif-containing protein</fullName>
    </submittedName>
</protein>
<evidence type="ECO:0000256" key="2">
    <source>
        <dbReference type="ARBA" id="ARBA00022881"/>
    </source>
</evidence>
<evidence type="ECO:0000313" key="6">
    <source>
        <dbReference type="Proteomes" id="UP000295493"/>
    </source>
</evidence>
<proteinExistence type="predicted"/>
<comment type="caution">
    <text evidence="5">The sequence shown here is derived from an EMBL/GenBank/DDBJ whole genome shotgun (WGS) entry which is preliminary data.</text>
</comment>
<keyword evidence="6" id="KW-1185">Reference proteome</keyword>
<feature type="compositionally biased region" description="Basic and acidic residues" evidence="3">
    <location>
        <begin position="69"/>
        <end position="84"/>
    </location>
</feature>
<accession>A0A4R6FDD6</accession>
<dbReference type="RefSeq" id="WP_229668347.1">
    <property type="nucleotide sequence ID" value="NZ_BMLU01000017.1"/>
</dbReference>
<evidence type="ECO:0000313" key="5">
    <source>
        <dbReference type="EMBL" id="TDN78285.1"/>
    </source>
</evidence>
<organism evidence="5 6">
    <name type="scientific">Stakelama pacifica</name>
    <dbReference type="NCBI Taxonomy" id="517720"/>
    <lineage>
        <taxon>Bacteria</taxon>
        <taxon>Pseudomonadati</taxon>
        <taxon>Pseudomonadota</taxon>
        <taxon>Alphaproteobacteria</taxon>
        <taxon>Sphingomonadales</taxon>
        <taxon>Sphingomonadaceae</taxon>
        <taxon>Stakelama</taxon>
    </lineage>
</organism>
<dbReference type="AlphaFoldDB" id="A0A4R6FDD6"/>
<keyword evidence="2" id="KW-0267">Excision nuclease</keyword>
<dbReference type="Proteomes" id="UP000295493">
    <property type="component" value="Unassembled WGS sequence"/>
</dbReference>
<evidence type="ECO:0000259" key="4">
    <source>
        <dbReference type="Pfam" id="PF02151"/>
    </source>
</evidence>
<sequence>MNDRPDFSAIEKAMYEAAAREDFAAAASLRNRLMIARQTGSDPGEGDYSGIARPEPGKMGLGSQAPGRRAPEGWKRPEKPDPMTKGRKSGTP</sequence>
<gene>
    <name evidence="5" type="ORF">EV664_11844</name>
</gene>
<keyword evidence="1" id="KW-0228">DNA excision</keyword>
<dbReference type="InterPro" id="IPR001943">
    <property type="entry name" value="UVR_dom"/>
</dbReference>
<dbReference type="Pfam" id="PF02151">
    <property type="entry name" value="UVR"/>
    <property type="match status" value="1"/>
</dbReference>
<feature type="region of interest" description="Disordered" evidence="3">
    <location>
        <begin position="36"/>
        <end position="92"/>
    </location>
</feature>
<evidence type="ECO:0000256" key="1">
    <source>
        <dbReference type="ARBA" id="ARBA00022769"/>
    </source>
</evidence>